<feature type="region of interest" description="Disordered" evidence="1">
    <location>
        <begin position="45"/>
        <end position="77"/>
    </location>
</feature>
<reference evidence="3" key="1">
    <citation type="submission" date="2018-04" db="EMBL/GenBank/DDBJ databases">
        <authorList>
            <person name="Lucker S."/>
            <person name="Sakoula D."/>
        </authorList>
    </citation>
    <scope>NUCLEOTIDE SEQUENCE [LARGE SCALE GENOMIC DNA]</scope>
</reference>
<dbReference type="EMBL" id="OUNR01000001">
    <property type="protein sequence ID" value="SPP63270.1"/>
    <property type="molecule type" value="Genomic_DNA"/>
</dbReference>
<accession>A0A330L0L4</accession>
<proteinExistence type="predicted"/>
<feature type="compositionally biased region" description="Basic and acidic residues" evidence="1">
    <location>
        <begin position="59"/>
        <end position="68"/>
    </location>
</feature>
<evidence type="ECO:0000313" key="2">
    <source>
        <dbReference type="EMBL" id="SPP63270.1"/>
    </source>
</evidence>
<evidence type="ECO:0000313" key="3">
    <source>
        <dbReference type="Proteomes" id="UP000248168"/>
    </source>
</evidence>
<dbReference type="InParanoid" id="A0A330L0L4"/>
<protein>
    <recommendedName>
        <fullName evidence="4">EF-hand domain-containing protein</fullName>
    </recommendedName>
</protein>
<sequence length="185" mass="20463">MLRIRMRPYRATAGLALFVAVLVLPWVGNGSVAWAERKASVGQGGVADNRLAGGQSRSRLSDPVKKDVVGSSKKQPVGKSRILKKNKGLTTEQPIRRAGVAKPLRPQAMLTPNPAEPYHGMLQQPQRYTPRYEQGKGGVPNPNASALLHEHFQELDKNRDGSIDPFERALGRLDLDRDLADRQWQ</sequence>
<evidence type="ECO:0000256" key="1">
    <source>
        <dbReference type="SAM" id="MobiDB-lite"/>
    </source>
</evidence>
<name>A0A330L0L4_9BACT</name>
<organism evidence="2 3">
    <name type="scientific">Nitrospira lenta</name>
    <dbReference type="NCBI Taxonomy" id="1436998"/>
    <lineage>
        <taxon>Bacteria</taxon>
        <taxon>Pseudomonadati</taxon>
        <taxon>Nitrospirota</taxon>
        <taxon>Nitrospiria</taxon>
        <taxon>Nitrospirales</taxon>
        <taxon>Nitrospiraceae</taxon>
        <taxon>Nitrospira</taxon>
    </lineage>
</organism>
<gene>
    <name evidence="2" type="ORF">NITLEN_10356</name>
</gene>
<evidence type="ECO:0008006" key="4">
    <source>
        <dbReference type="Google" id="ProtNLM"/>
    </source>
</evidence>
<keyword evidence="3" id="KW-1185">Reference proteome</keyword>
<dbReference type="Proteomes" id="UP000248168">
    <property type="component" value="Unassembled WGS sequence"/>
</dbReference>
<dbReference type="AlphaFoldDB" id="A0A330L0L4"/>